<sequence length="99" mass="11464">MTRRNTYAVRVRGHRMRQYNLFDGDVIVLRRHQRGPHREIASATINQREVALRELSISRLGVRLCPEDQTLPTVFLHNGDIQVLGMVMGVEAPRPARRH</sequence>
<comment type="caution">
    <text evidence="2">The sequence shown here is derived from an EMBL/GenBank/DDBJ whole genome shotgun (WGS) entry which is preliminary data.</text>
</comment>
<evidence type="ECO:0000313" key="2">
    <source>
        <dbReference type="EMBL" id="MCB8888928.1"/>
    </source>
</evidence>
<dbReference type="EMBL" id="WHVL01000002">
    <property type="protein sequence ID" value="MCB8888928.1"/>
    <property type="molecule type" value="Genomic_DNA"/>
</dbReference>
<dbReference type="InterPro" id="IPR036286">
    <property type="entry name" value="LexA/Signal_pep-like_sf"/>
</dbReference>
<dbReference type="SUPFAM" id="SSF51306">
    <property type="entry name" value="LexA/Signal peptidase"/>
    <property type="match status" value="1"/>
</dbReference>
<reference evidence="2 3" key="1">
    <citation type="journal article" date="2021" name="Sci. Rep.">
        <title>Genome analysis of a halophilic bacterium Halomonas malpeensis YU-PRIM-29(T) reveals its exopolysaccharide and pigment producing capabilities.</title>
        <authorList>
            <person name="Athmika"/>
            <person name="Ghate S.D."/>
            <person name="Arun A.B."/>
            <person name="Rao S.S."/>
            <person name="Kumar S.T.A."/>
            <person name="Kandiyil M.K."/>
            <person name="Saptami K."/>
            <person name="Rekha P.D."/>
        </authorList>
    </citation>
    <scope>NUCLEOTIDE SEQUENCE [LARGE SCALE GENOMIC DNA]</scope>
    <source>
        <strain evidence="3">prim 29</strain>
    </source>
</reference>
<dbReference type="Proteomes" id="UP001319882">
    <property type="component" value="Unassembled WGS sequence"/>
</dbReference>
<evidence type="ECO:0000313" key="3">
    <source>
        <dbReference type="Proteomes" id="UP001319882"/>
    </source>
</evidence>
<protein>
    <recommendedName>
        <fullName evidence="1">Peptidase S24/S26A/S26B/S26C domain-containing protein</fullName>
    </recommendedName>
</protein>
<keyword evidence="3" id="KW-1185">Reference proteome</keyword>
<proteinExistence type="predicted"/>
<dbReference type="Pfam" id="PF00717">
    <property type="entry name" value="Peptidase_S24"/>
    <property type="match status" value="1"/>
</dbReference>
<dbReference type="InterPro" id="IPR015927">
    <property type="entry name" value="Peptidase_S24_S26A/B/C"/>
</dbReference>
<gene>
    <name evidence="2" type="ORF">GEV37_07335</name>
</gene>
<feature type="domain" description="Peptidase S24/S26A/S26B/S26C" evidence="1">
    <location>
        <begin position="3"/>
        <end position="88"/>
    </location>
</feature>
<dbReference type="Gene3D" id="2.10.109.10">
    <property type="entry name" value="Umud Fragment, subunit A"/>
    <property type="match status" value="1"/>
</dbReference>
<evidence type="ECO:0000259" key="1">
    <source>
        <dbReference type="Pfam" id="PF00717"/>
    </source>
</evidence>
<name>A0ABS8DSB7_9GAMM</name>
<accession>A0ABS8DSB7</accession>
<organism evidence="2 3">
    <name type="scientific">Vreelandella malpeensis</name>
    <dbReference type="NCBI Taxonomy" id="1172368"/>
    <lineage>
        <taxon>Bacteria</taxon>
        <taxon>Pseudomonadati</taxon>
        <taxon>Pseudomonadota</taxon>
        <taxon>Gammaproteobacteria</taxon>
        <taxon>Oceanospirillales</taxon>
        <taxon>Halomonadaceae</taxon>
        <taxon>Vreelandella</taxon>
    </lineage>
</organism>